<dbReference type="SUPFAM" id="SSF46785">
    <property type="entry name" value="Winged helix' DNA-binding domain"/>
    <property type="match status" value="1"/>
</dbReference>
<dbReference type="Pfam" id="PF00027">
    <property type="entry name" value="cNMP_binding"/>
    <property type="match status" value="1"/>
</dbReference>
<evidence type="ECO:0000256" key="3">
    <source>
        <dbReference type="ARBA" id="ARBA00023163"/>
    </source>
</evidence>
<protein>
    <submittedName>
        <fullName evidence="6">Crp/Fnr family transcriptional regulator</fullName>
    </submittedName>
</protein>
<evidence type="ECO:0000259" key="5">
    <source>
        <dbReference type="PROSITE" id="PS51063"/>
    </source>
</evidence>
<dbReference type="InterPro" id="IPR014710">
    <property type="entry name" value="RmlC-like_jellyroll"/>
</dbReference>
<feature type="domain" description="HTH crp-type" evidence="5">
    <location>
        <begin position="138"/>
        <end position="202"/>
    </location>
</feature>
<dbReference type="InterPro" id="IPR036388">
    <property type="entry name" value="WH-like_DNA-bd_sf"/>
</dbReference>
<dbReference type="SUPFAM" id="SSF51206">
    <property type="entry name" value="cAMP-binding domain-like"/>
    <property type="match status" value="1"/>
</dbReference>
<dbReference type="EMBL" id="JABXWT010000001">
    <property type="protein sequence ID" value="NVO54181.1"/>
    <property type="molecule type" value="Genomic_DNA"/>
</dbReference>
<evidence type="ECO:0000256" key="2">
    <source>
        <dbReference type="ARBA" id="ARBA00023125"/>
    </source>
</evidence>
<dbReference type="InterPro" id="IPR050397">
    <property type="entry name" value="Env_Response_Regulators"/>
</dbReference>
<dbReference type="InterPro" id="IPR018490">
    <property type="entry name" value="cNMP-bd_dom_sf"/>
</dbReference>
<proteinExistence type="predicted"/>
<dbReference type="Gene3D" id="1.10.10.10">
    <property type="entry name" value="Winged helix-like DNA-binding domain superfamily/Winged helix DNA-binding domain"/>
    <property type="match status" value="1"/>
</dbReference>
<keyword evidence="7" id="KW-1185">Reference proteome</keyword>
<dbReference type="InterPro" id="IPR012318">
    <property type="entry name" value="HTH_CRP"/>
</dbReference>
<dbReference type="PANTHER" id="PTHR24567">
    <property type="entry name" value="CRP FAMILY TRANSCRIPTIONAL REGULATORY PROTEIN"/>
    <property type="match status" value="1"/>
</dbReference>
<dbReference type="Pfam" id="PF13545">
    <property type="entry name" value="HTH_Crp_2"/>
    <property type="match status" value="1"/>
</dbReference>
<sequence>MTLQNWTDAILDRLETVGTRVEIADGATLFAPGAYGEVFLILRAGIVRVEQTSPSGRTVVLYRVGPNDSCVMTTSCMLSNIPYSGFGYAEGRVTALAIGRDRFNDLLATDAEFRAAVFTAFSQRIVELSEVIDDLLLNRMDQKLAQWLVDQSWQGPDIHTTHQRIATELGSAREVMSRILKDFERRGWVGLKRGVIHVRNLPALRRHARLDAV</sequence>
<comment type="caution">
    <text evidence="6">The sequence shown here is derived from an EMBL/GenBank/DDBJ whole genome shotgun (WGS) entry which is preliminary data.</text>
</comment>
<dbReference type="RefSeq" id="WP_176861139.1">
    <property type="nucleotide sequence ID" value="NZ_JABXWT010000001.1"/>
</dbReference>
<reference evidence="6 7" key="1">
    <citation type="submission" date="2020-06" db="EMBL/GenBank/DDBJ databases">
        <authorList>
            <person name="Cao W.R."/>
        </authorList>
    </citation>
    <scope>NUCLEOTIDE SEQUENCE [LARGE SCALE GENOMIC DNA]</scope>
    <source>
        <strain evidence="6 7">B1Z28</strain>
    </source>
</reference>
<dbReference type="CDD" id="cd00038">
    <property type="entry name" value="CAP_ED"/>
    <property type="match status" value="1"/>
</dbReference>
<evidence type="ECO:0000259" key="4">
    <source>
        <dbReference type="PROSITE" id="PS50042"/>
    </source>
</evidence>
<dbReference type="Proteomes" id="UP000630805">
    <property type="component" value="Unassembled WGS sequence"/>
</dbReference>
<dbReference type="PROSITE" id="PS51063">
    <property type="entry name" value="HTH_CRP_2"/>
    <property type="match status" value="1"/>
</dbReference>
<dbReference type="SMART" id="SM00100">
    <property type="entry name" value="cNMP"/>
    <property type="match status" value="1"/>
</dbReference>
<dbReference type="InterPro" id="IPR000595">
    <property type="entry name" value="cNMP-bd_dom"/>
</dbReference>
<dbReference type="InterPro" id="IPR036390">
    <property type="entry name" value="WH_DNA-bd_sf"/>
</dbReference>
<evidence type="ECO:0000313" key="6">
    <source>
        <dbReference type="EMBL" id="NVO54181.1"/>
    </source>
</evidence>
<accession>A0ABX2PKE7</accession>
<gene>
    <name evidence="6" type="ORF">HW561_00045</name>
</gene>
<feature type="domain" description="Cyclic nucleotide-binding" evidence="4">
    <location>
        <begin position="10"/>
        <end position="124"/>
    </location>
</feature>
<evidence type="ECO:0000256" key="1">
    <source>
        <dbReference type="ARBA" id="ARBA00023015"/>
    </source>
</evidence>
<keyword evidence="1" id="KW-0805">Transcription regulation</keyword>
<dbReference type="Gene3D" id="2.60.120.10">
    <property type="entry name" value="Jelly Rolls"/>
    <property type="match status" value="1"/>
</dbReference>
<evidence type="ECO:0000313" key="7">
    <source>
        <dbReference type="Proteomes" id="UP000630805"/>
    </source>
</evidence>
<dbReference type="PANTHER" id="PTHR24567:SF74">
    <property type="entry name" value="HTH-TYPE TRANSCRIPTIONAL REGULATOR ARCR"/>
    <property type="match status" value="1"/>
</dbReference>
<name>A0ABX2PKE7_9RHOB</name>
<dbReference type="SMART" id="SM00419">
    <property type="entry name" value="HTH_CRP"/>
    <property type="match status" value="1"/>
</dbReference>
<keyword evidence="3" id="KW-0804">Transcription</keyword>
<dbReference type="PROSITE" id="PS50042">
    <property type="entry name" value="CNMP_BINDING_3"/>
    <property type="match status" value="1"/>
</dbReference>
<organism evidence="6 7">
    <name type="scientific">Ruegeria haliotis</name>
    <dbReference type="NCBI Taxonomy" id="2747601"/>
    <lineage>
        <taxon>Bacteria</taxon>
        <taxon>Pseudomonadati</taxon>
        <taxon>Pseudomonadota</taxon>
        <taxon>Alphaproteobacteria</taxon>
        <taxon>Rhodobacterales</taxon>
        <taxon>Roseobacteraceae</taxon>
        <taxon>Ruegeria</taxon>
    </lineage>
</organism>
<keyword evidence="2" id="KW-0238">DNA-binding</keyword>